<dbReference type="InterPro" id="IPR051044">
    <property type="entry name" value="MAG_DAG_Lipase"/>
</dbReference>
<evidence type="ECO:0000313" key="2">
    <source>
        <dbReference type="EMBL" id="MBI1619678.1"/>
    </source>
</evidence>
<dbReference type="EMBL" id="JADGMQ010000002">
    <property type="protein sequence ID" value="MBI1619678.1"/>
    <property type="molecule type" value="Genomic_DNA"/>
</dbReference>
<sequence length="314" mass="34110">MDGSLFETPDNPIPAGAVSGMIEMPEGKRLRYARFPAAARPLQGTVVIIPGRNDCIERFFETVQDLSDRGFGVATFDLRGQGGSDRLLRDPYRGYIADFAHYAGDIGPFFEQIVLPDCRGPYYLLAHSTGALVSLLACRHLYNRIERMVLLAPLLGFPGRSFAMRKAAPISSFLHAAGLGTMYVHGGKPGGVQAFQGNPLTSDRRRYDRNCGIATAYPDLCIGGVTASWARAASKAMAAVNSPDFLTEIRIPMLLIGAGQDSVVSTSAIEEYARKLRTGALIMIDGARHELLQEADFYREQVLAAFDAFIPGSN</sequence>
<dbReference type="InterPro" id="IPR022742">
    <property type="entry name" value="Hydrolase_4"/>
</dbReference>
<dbReference type="RefSeq" id="WP_198474306.1">
    <property type="nucleotide sequence ID" value="NZ_JADGMQ010000002.1"/>
</dbReference>
<comment type="caution">
    <text evidence="2">The sequence shown here is derived from an EMBL/GenBank/DDBJ whole genome shotgun (WGS) entry which is preliminary data.</text>
</comment>
<keyword evidence="3" id="KW-1185">Reference proteome</keyword>
<keyword evidence="2" id="KW-0378">Hydrolase</keyword>
<protein>
    <submittedName>
        <fullName evidence="2">Alpha/beta hydrolase</fullName>
    </submittedName>
</protein>
<dbReference type="Proteomes" id="UP000601789">
    <property type="component" value="Unassembled WGS sequence"/>
</dbReference>
<name>A0ABS0S8Q5_9HYPH</name>
<dbReference type="GO" id="GO:0016787">
    <property type="term" value="F:hydrolase activity"/>
    <property type="evidence" value="ECO:0007669"/>
    <property type="project" value="UniProtKB-KW"/>
</dbReference>
<dbReference type="Gene3D" id="3.40.50.1820">
    <property type="entry name" value="alpha/beta hydrolase"/>
    <property type="match status" value="1"/>
</dbReference>
<evidence type="ECO:0000259" key="1">
    <source>
        <dbReference type="Pfam" id="PF12146"/>
    </source>
</evidence>
<proteinExistence type="predicted"/>
<dbReference type="SUPFAM" id="SSF53474">
    <property type="entry name" value="alpha/beta-Hydrolases"/>
    <property type="match status" value="1"/>
</dbReference>
<dbReference type="PANTHER" id="PTHR11614">
    <property type="entry name" value="PHOSPHOLIPASE-RELATED"/>
    <property type="match status" value="1"/>
</dbReference>
<evidence type="ECO:0000313" key="3">
    <source>
        <dbReference type="Proteomes" id="UP000601789"/>
    </source>
</evidence>
<dbReference type="InterPro" id="IPR029058">
    <property type="entry name" value="AB_hydrolase_fold"/>
</dbReference>
<reference evidence="2 3" key="1">
    <citation type="submission" date="2020-10" db="EMBL/GenBank/DDBJ databases">
        <title>Aquamicrobium zhengzhouensis sp. nov., a exopolysaccharide producing bacterium isolated from farmland soil.</title>
        <authorList>
            <person name="Wang X."/>
        </authorList>
    </citation>
    <scope>NUCLEOTIDE SEQUENCE [LARGE SCALE GENOMIC DNA]</scope>
    <source>
        <strain evidence="3">cd-1</strain>
    </source>
</reference>
<feature type="domain" description="Serine aminopeptidase S33" evidence="1">
    <location>
        <begin position="43"/>
        <end position="296"/>
    </location>
</feature>
<accession>A0ABS0S8Q5</accession>
<dbReference type="Pfam" id="PF12146">
    <property type="entry name" value="Hydrolase_4"/>
    <property type="match status" value="1"/>
</dbReference>
<organism evidence="2 3">
    <name type="scientific">Aquamicrobium zhengzhouense</name>
    <dbReference type="NCBI Taxonomy" id="2781738"/>
    <lineage>
        <taxon>Bacteria</taxon>
        <taxon>Pseudomonadati</taxon>
        <taxon>Pseudomonadota</taxon>
        <taxon>Alphaproteobacteria</taxon>
        <taxon>Hyphomicrobiales</taxon>
        <taxon>Phyllobacteriaceae</taxon>
        <taxon>Aquamicrobium</taxon>
    </lineage>
</organism>
<gene>
    <name evidence="2" type="ORF">IOD40_03245</name>
</gene>